<gene>
    <name evidence="11" type="ORF">CKO13_08465</name>
</gene>
<feature type="transmembrane region" description="Helical" evidence="10">
    <location>
        <begin position="382"/>
        <end position="403"/>
    </location>
</feature>
<feature type="transmembrane region" description="Helical" evidence="10">
    <location>
        <begin position="12"/>
        <end position="44"/>
    </location>
</feature>
<dbReference type="InterPro" id="IPR014743">
    <property type="entry name" value="Cl-channel_core"/>
</dbReference>
<evidence type="ECO:0000256" key="8">
    <source>
        <dbReference type="ARBA" id="ARBA00023214"/>
    </source>
</evidence>
<evidence type="ECO:0000256" key="7">
    <source>
        <dbReference type="ARBA" id="ARBA00023173"/>
    </source>
</evidence>
<dbReference type="Pfam" id="PF00654">
    <property type="entry name" value="Voltage_CLC"/>
    <property type="match status" value="1"/>
</dbReference>
<feature type="transmembrane region" description="Helical" evidence="10">
    <location>
        <begin position="64"/>
        <end position="83"/>
    </location>
</feature>
<keyword evidence="2" id="KW-0813">Transport</keyword>
<feature type="transmembrane region" description="Helical" evidence="10">
    <location>
        <begin position="318"/>
        <end position="340"/>
    </location>
</feature>
<evidence type="ECO:0000256" key="9">
    <source>
        <dbReference type="ARBA" id="ARBA00023303"/>
    </source>
</evidence>
<dbReference type="InterPro" id="IPR050368">
    <property type="entry name" value="ClC-type_chloride_channel"/>
</dbReference>
<feature type="transmembrane region" description="Helical" evidence="10">
    <location>
        <begin position="238"/>
        <end position="264"/>
    </location>
</feature>
<keyword evidence="6 10" id="KW-0472">Membrane</keyword>
<dbReference type="InterPro" id="IPR001807">
    <property type="entry name" value="ClC"/>
</dbReference>
<keyword evidence="5" id="KW-0406">Ion transport</keyword>
<keyword evidence="12" id="KW-1185">Reference proteome</keyword>
<evidence type="ECO:0000256" key="4">
    <source>
        <dbReference type="ARBA" id="ARBA00022989"/>
    </source>
</evidence>
<dbReference type="Gene3D" id="1.10.3080.10">
    <property type="entry name" value="Clc chloride channel"/>
    <property type="match status" value="1"/>
</dbReference>
<dbReference type="PANTHER" id="PTHR43427:SF6">
    <property type="entry name" value="CHLORIDE CHANNEL PROTEIN CLC-E"/>
    <property type="match status" value="1"/>
</dbReference>
<keyword evidence="4 10" id="KW-1133">Transmembrane helix</keyword>
<comment type="caution">
    <text evidence="11">The sequence shown here is derived from an EMBL/GenBank/DDBJ whole genome shotgun (WGS) entry which is preliminary data.</text>
</comment>
<evidence type="ECO:0000256" key="1">
    <source>
        <dbReference type="ARBA" id="ARBA00004141"/>
    </source>
</evidence>
<name>A0ABS1E5N0_9GAMM</name>
<dbReference type="RefSeq" id="WP_200259538.1">
    <property type="nucleotide sequence ID" value="NZ_NRSH01000093.1"/>
</dbReference>
<proteinExistence type="predicted"/>
<accession>A0ABS1E5N0</accession>
<keyword evidence="7" id="KW-0869">Chloride channel</keyword>
<keyword evidence="8" id="KW-0868">Chloride</keyword>
<feature type="transmembrane region" description="Helical" evidence="10">
    <location>
        <begin position="276"/>
        <end position="298"/>
    </location>
</feature>
<organism evidence="11 12">
    <name type="scientific">Halorhodospira neutriphila</name>
    <dbReference type="NCBI Taxonomy" id="168379"/>
    <lineage>
        <taxon>Bacteria</taxon>
        <taxon>Pseudomonadati</taxon>
        <taxon>Pseudomonadota</taxon>
        <taxon>Gammaproteobacteria</taxon>
        <taxon>Chromatiales</taxon>
        <taxon>Ectothiorhodospiraceae</taxon>
        <taxon>Halorhodospira</taxon>
    </lineage>
</organism>
<evidence type="ECO:0000256" key="5">
    <source>
        <dbReference type="ARBA" id="ARBA00023065"/>
    </source>
</evidence>
<dbReference type="PRINTS" id="PR00762">
    <property type="entry name" value="CLCHANNEL"/>
</dbReference>
<feature type="transmembrane region" description="Helical" evidence="10">
    <location>
        <begin position="410"/>
        <end position="430"/>
    </location>
</feature>
<evidence type="ECO:0000256" key="10">
    <source>
        <dbReference type="SAM" id="Phobius"/>
    </source>
</evidence>
<evidence type="ECO:0000256" key="6">
    <source>
        <dbReference type="ARBA" id="ARBA00023136"/>
    </source>
</evidence>
<keyword evidence="3 10" id="KW-0812">Transmembrane</keyword>
<keyword evidence="9" id="KW-0407">Ion channel</keyword>
<feature type="transmembrane region" description="Helical" evidence="10">
    <location>
        <begin position="198"/>
        <end position="218"/>
    </location>
</feature>
<feature type="transmembrane region" description="Helical" evidence="10">
    <location>
        <begin position="352"/>
        <end position="370"/>
    </location>
</feature>
<reference evidence="11 12" key="1">
    <citation type="journal article" date="2020" name="Microorganisms">
        <title>Osmotic Adaptation and Compatible Solute Biosynthesis of Phototrophic Bacteria as Revealed from Genome Analyses.</title>
        <authorList>
            <person name="Imhoff J.F."/>
            <person name="Rahn T."/>
            <person name="Kunzel S."/>
            <person name="Keller A."/>
            <person name="Neulinger S.C."/>
        </authorList>
    </citation>
    <scope>NUCLEOTIDE SEQUENCE [LARGE SCALE GENOMIC DNA]</scope>
    <source>
        <strain evidence="11 12">DSM 15116</strain>
    </source>
</reference>
<evidence type="ECO:0008006" key="13">
    <source>
        <dbReference type="Google" id="ProtNLM"/>
    </source>
</evidence>
<sequence>MARADRKPRNNLVRLSLIAIAIGVVTGLVSILFRLLIALIHNLFFLGTLSLEEHGHQLTPVGAWGPWIILAPVIGGLGVVFLVRTFAPEARGGGVPEVMDAIYYQEGRVRPAVAVVKSLASALSIGSGASVGREGPIIQIGSSFGSSVAQALGLEPWQRVTLLACGAGSGIAATFNTPLGGVMFAIELMMPEVSTRTFLPVVLATGTATYIGRLFFGAEPEFIVAFAALPELEPLNAARLAGFIGLGLLCGVGAFLFVRLLALLDDWFPRLIRNDYLQHALGMAVVGAMMYGLSLAYGHYFIEGVGYPAIQGILDGELTAVSLLAVLFVAKLLATAISLGSGAAGGIFSPSLFLGASLGGLLGAVLGQLYPEAGFTVTEYAIVGMAAMVGGATGAAMTAIVTIFELTRDYNIIVPMIVATALAIGVRRAFSAENIYTIKLAARGHYIPQERHINMFLVRHADEVMDEHVGYLPDHLDRATALAQVEAMDPIPGFIVLCHGTHIAGVTSHEALATHAEEGEEGAAEAGIPHLPYVLARSEDILNDVMKRLSREDIRVALVVEGEGIPRVHDVGGVISPDNVGHEVLRHFQNRQDPRPGAAAPDGR</sequence>
<evidence type="ECO:0000256" key="3">
    <source>
        <dbReference type="ARBA" id="ARBA00022692"/>
    </source>
</evidence>
<dbReference type="CDD" id="cd00400">
    <property type="entry name" value="Voltage_gated_ClC"/>
    <property type="match status" value="1"/>
</dbReference>
<comment type="subcellular location">
    <subcellularLocation>
        <location evidence="1">Membrane</location>
        <topology evidence="1">Multi-pass membrane protein</topology>
    </subcellularLocation>
</comment>
<evidence type="ECO:0000256" key="2">
    <source>
        <dbReference type="ARBA" id="ARBA00022448"/>
    </source>
</evidence>
<dbReference type="PANTHER" id="PTHR43427">
    <property type="entry name" value="CHLORIDE CHANNEL PROTEIN CLC-E"/>
    <property type="match status" value="1"/>
</dbReference>
<dbReference type="SUPFAM" id="SSF81340">
    <property type="entry name" value="Clc chloride channel"/>
    <property type="match status" value="1"/>
</dbReference>
<evidence type="ECO:0000313" key="11">
    <source>
        <dbReference type="EMBL" id="MBK1727053.1"/>
    </source>
</evidence>
<evidence type="ECO:0000313" key="12">
    <source>
        <dbReference type="Proteomes" id="UP000738126"/>
    </source>
</evidence>
<dbReference type="EMBL" id="NRSH01000093">
    <property type="protein sequence ID" value="MBK1727053.1"/>
    <property type="molecule type" value="Genomic_DNA"/>
</dbReference>
<dbReference type="Proteomes" id="UP000738126">
    <property type="component" value="Unassembled WGS sequence"/>
</dbReference>
<protein>
    <recommendedName>
        <fullName evidence="13">Cl-channel, voltage-gated family protein</fullName>
    </recommendedName>
</protein>